<name>A0A9P8N7X2_9HYPO</name>
<feature type="compositionally biased region" description="Polar residues" evidence="1">
    <location>
        <begin position="33"/>
        <end position="44"/>
    </location>
</feature>
<accession>A0A9P8N7X2</accession>
<reference evidence="2" key="1">
    <citation type="submission" date="2021-09" db="EMBL/GenBank/DDBJ databases">
        <title>A high-quality genome of the endoparasitic fungus Hirsutella rhossiliensis with a comparison of Hirsutella genomes reveals transposable elements contributing to genome size variation.</title>
        <authorList>
            <person name="Lin R."/>
            <person name="Jiao Y."/>
            <person name="Sun X."/>
            <person name="Ling J."/>
            <person name="Xie B."/>
            <person name="Cheng X."/>
        </authorList>
    </citation>
    <scope>NUCLEOTIDE SEQUENCE</scope>
    <source>
        <strain evidence="2">HR02</strain>
    </source>
</reference>
<dbReference type="OrthoDB" id="5204810at2759"/>
<evidence type="ECO:0000256" key="1">
    <source>
        <dbReference type="SAM" id="MobiDB-lite"/>
    </source>
</evidence>
<evidence type="ECO:0000313" key="3">
    <source>
        <dbReference type="Proteomes" id="UP000824596"/>
    </source>
</evidence>
<feature type="region of interest" description="Disordered" evidence="1">
    <location>
        <begin position="33"/>
        <end position="79"/>
    </location>
</feature>
<keyword evidence="3" id="KW-1185">Reference proteome</keyword>
<gene>
    <name evidence="2" type="ORF">HRG_00243</name>
</gene>
<sequence>MPSPQVASPLALSTSPRNNLRLMTSHDLYNSLNATLTSGDNRPSTPVRRIQEDDYTVPAPPPPSPVSFRADHWHVPARR</sequence>
<feature type="compositionally biased region" description="Basic and acidic residues" evidence="1">
    <location>
        <begin position="69"/>
        <end position="79"/>
    </location>
</feature>
<organism evidence="2 3">
    <name type="scientific">Hirsutella rhossiliensis</name>
    <dbReference type="NCBI Taxonomy" id="111463"/>
    <lineage>
        <taxon>Eukaryota</taxon>
        <taxon>Fungi</taxon>
        <taxon>Dikarya</taxon>
        <taxon>Ascomycota</taxon>
        <taxon>Pezizomycotina</taxon>
        <taxon>Sordariomycetes</taxon>
        <taxon>Hypocreomycetidae</taxon>
        <taxon>Hypocreales</taxon>
        <taxon>Ophiocordycipitaceae</taxon>
        <taxon>Hirsutella</taxon>
    </lineage>
</organism>
<dbReference type="RefSeq" id="XP_044725114.1">
    <property type="nucleotide sequence ID" value="XM_044858714.1"/>
</dbReference>
<dbReference type="Proteomes" id="UP000824596">
    <property type="component" value="Unassembled WGS sequence"/>
</dbReference>
<dbReference type="EMBL" id="JAIZPD010000001">
    <property type="protein sequence ID" value="KAH0967601.1"/>
    <property type="molecule type" value="Genomic_DNA"/>
</dbReference>
<comment type="caution">
    <text evidence="2">The sequence shown here is derived from an EMBL/GenBank/DDBJ whole genome shotgun (WGS) entry which is preliminary data.</text>
</comment>
<evidence type="ECO:0000313" key="2">
    <source>
        <dbReference type="EMBL" id="KAH0967601.1"/>
    </source>
</evidence>
<dbReference type="GeneID" id="68349372"/>
<dbReference type="AlphaFoldDB" id="A0A9P8N7X2"/>
<protein>
    <submittedName>
        <fullName evidence="2">Uncharacterized protein</fullName>
    </submittedName>
</protein>
<proteinExistence type="predicted"/>